<feature type="compositionally biased region" description="Pro residues" evidence="1">
    <location>
        <begin position="39"/>
        <end position="51"/>
    </location>
</feature>
<dbReference type="AlphaFoldDB" id="A0AAV4Y1W5"/>
<reference evidence="2 3" key="1">
    <citation type="submission" date="2021-06" db="EMBL/GenBank/DDBJ databases">
        <title>Caerostris extrusa draft genome.</title>
        <authorList>
            <person name="Kono N."/>
            <person name="Arakawa K."/>
        </authorList>
    </citation>
    <scope>NUCLEOTIDE SEQUENCE [LARGE SCALE GENOMIC DNA]</scope>
</reference>
<name>A0AAV4Y1W5_CAEEX</name>
<organism evidence="2 3">
    <name type="scientific">Caerostris extrusa</name>
    <name type="common">Bark spider</name>
    <name type="synonym">Caerostris bankana</name>
    <dbReference type="NCBI Taxonomy" id="172846"/>
    <lineage>
        <taxon>Eukaryota</taxon>
        <taxon>Metazoa</taxon>
        <taxon>Ecdysozoa</taxon>
        <taxon>Arthropoda</taxon>
        <taxon>Chelicerata</taxon>
        <taxon>Arachnida</taxon>
        <taxon>Araneae</taxon>
        <taxon>Araneomorphae</taxon>
        <taxon>Entelegynae</taxon>
        <taxon>Araneoidea</taxon>
        <taxon>Araneidae</taxon>
        <taxon>Caerostris</taxon>
    </lineage>
</organism>
<protein>
    <submittedName>
        <fullName evidence="2">Uncharacterized protein</fullName>
    </submittedName>
</protein>
<evidence type="ECO:0000313" key="2">
    <source>
        <dbReference type="EMBL" id="GIZ00159.1"/>
    </source>
</evidence>
<dbReference type="EMBL" id="BPLR01001127">
    <property type="protein sequence ID" value="GIZ00159.1"/>
    <property type="molecule type" value="Genomic_DNA"/>
</dbReference>
<dbReference type="Proteomes" id="UP001054945">
    <property type="component" value="Unassembled WGS sequence"/>
</dbReference>
<evidence type="ECO:0000256" key="1">
    <source>
        <dbReference type="SAM" id="MobiDB-lite"/>
    </source>
</evidence>
<sequence length="104" mass="10948">MIGGTDVTDCEDLDAKRLSQYNLKLNITDCDGGGVQVAPPTPQTTCPCPPRRVPHSDVRDSGAVHTVGVTESTPYGCQFCDKAAPGSATSRAHEQVSTNHSSSF</sequence>
<evidence type="ECO:0000313" key="3">
    <source>
        <dbReference type="Proteomes" id="UP001054945"/>
    </source>
</evidence>
<comment type="caution">
    <text evidence="2">The sequence shown here is derived from an EMBL/GenBank/DDBJ whole genome shotgun (WGS) entry which is preliminary data.</text>
</comment>
<gene>
    <name evidence="2" type="ORF">CEXT_734521</name>
</gene>
<keyword evidence="3" id="KW-1185">Reference proteome</keyword>
<proteinExistence type="predicted"/>
<accession>A0AAV4Y1W5</accession>
<feature type="region of interest" description="Disordered" evidence="1">
    <location>
        <begin position="39"/>
        <end position="61"/>
    </location>
</feature>